<dbReference type="EMBL" id="FMZZ01000006">
    <property type="protein sequence ID" value="SDC99064.1"/>
    <property type="molecule type" value="Genomic_DNA"/>
</dbReference>
<gene>
    <name evidence="3" type="ORF">SAMN05216174_106118</name>
</gene>
<feature type="domain" description="AB hydrolase-1" evidence="2">
    <location>
        <begin position="26"/>
        <end position="283"/>
    </location>
</feature>
<protein>
    <submittedName>
        <fullName evidence="3">Pimeloyl-ACP methyl ester carboxylesterase</fullName>
    </submittedName>
</protein>
<dbReference type="PANTHER" id="PTHR43798">
    <property type="entry name" value="MONOACYLGLYCEROL LIPASE"/>
    <property type="match status" value="1"/>
</dbReference>
<dbReference type="Proteomes" id="UP000199501">
    <property type="component" value="Unassembled WGS sequence"/>
</dbReference>
<reference evidence="4" key="1">
    <citation type="submission" date="2016-10" db="EMBL/GenBank/DDBJ databases">
        <authorList>
            <person name="Varghese N."/>
            <person name="Submissions S."/>
        </authorList>
    </citation>
    <scope>NUCLEOTIDE SEQUENCE [LARGE SCALE GENOMIC DNA]</scope>
    <source>
        <strain evidence="4">IBRC-M 10403</strain>
    </source>
</reference>
<dbReference type="STRING" id="1271860.SAMN05216174_106118"/>
<accession>A0A1G6R437</accession>
<organism evidence="3 4">
    <name type="scientific">Actinokineospora iranica</name>
    <dbReference type="NCBI Taxonomy" id="1271860"/>
    <lineage>
        <taxon>Bacteria</taxon>
        <taxon>Bacillati</taxon>
        <taxon>Actinomycetota</taxon>
        <taxon>Actinomycetes</taxon>
        <taxon>Pseudonocardiales</taxon>
        <taxon>Pseudonocardiaceae</taxon>
        <taxon>Actinokineospora</taxon>
    </lineage>
</organism>
<dbReference type="InterPro" id="IPR000073">
    <property type="entry name" value="AB_hydrolase_1"/>
</dbReference>
<dbReference type="InterPro" id="IPR050266">
    <property type="entry name" value="AB_hydrolase_sf"/>
</dbReference>
<dbReference type="Pfam" id="PF00561">
    <property type="entry name" value="Abhydrolase_1"/>
    <property type="match status" value="1"/>
</dbReference>
<keyword evidence="4" id="KW-1185">Reference proteome</keyword>
<evidence type="ECO:0000256" key="1">
    <source>
        <dbReference type="SAM" id="MobiDB-lite"/>
    </source>
</evidence>
<feature type="region of interest" description="Disordered" evidence="1">
    <location>
        <begin position="152"/>
        <end position="178"/>
    </location>
</feature>
<dbReference type="GO" id="GO:0003824">
    <property type="term" value="F:catalytic activity"/>
    <property type="evidence" value="ECO:0007669"/>
    <property type="project" value="UniProtKB-ARBA"/>
</dbReference>
<name>A0A1G6R437_9PSEU</name>
<dbReference type="RefSeq" id="WP_228771636.1">
    <property type="nucleotide sequence ID" value="NZ_FMZZ01000006.1"/>
</dbReference>
<evidence type="ECO:0000259" key="2">
    <source>
        <dbReference type="Pfam" id="PF00561"/>
    </source>
</evidence>
<evidence type="ECO:0000313" key="3">
    <source>
        <dbReference type="EMBL" id="SDC99064.1"/>
    </source>
</evidence>
<dbReference type="Gene3D" id="3.40.50.1820">
    <property type="entry name" value="alpha/beta hydrolase"/>
    <property type="match status" value="1"/>
</dbReference>
<evidence type="ECO:0000313" key="4">
    <source>
        <dbReference type="Proteomes" id="UP000199501"/>
    </source>
</evidence>
<dbReference type="InterPro" id="IPR029058">
    <property type="entry name" value="AB_hydrolase_fold"/>
</dbReference>
<sequence>MADYFRTSDGVALNVVVTGAADAPVTVLMTHGWTSDLRIWDEVAAAIGDRVRVIRFDHRGHGGSGAAPKGSATLGRLGDDLAELITARVPTGALVLVGHSMGGMAMMALAERHPRLVAERVGAAVFTSTSAGRMGEVTFGLPKPLVKLALQAQKRGKKKPAATHTAPRPPRPVEPPSRLKTLGQLAFLRWLLFGTRFRMIDVRSAADQLARSHRSSAGSLRRDIVGKHSRSAALAAYSQIPTQVLVGDRDRLTPLDHAEEIAKALPDAEFVIYRSAGHMLPYERVPEVTARIMDMVERASGHPVELAS</sequence>
<dbReference type="SUPFAM" id="SSF53474">
    <property type="entry name" value="alpha/beta-Hydrolases"/>
    <property type="match status" value="1"/>
</dbReference>
<dbReference type="AlphaFoldDB" id="A0A1G6R437"/>
<proteinExistence type="predicted"/>